<dbReference type="PANTHER" id="PTHR20914:SF30">
    <property type="entry name" value="LY6_PLAUR DOMAIN CONTAINING 9"/>
    <property type="match status" value="1"/>
</dbReference>
<dbReference type="SMART" id="SM00134">
    <property type="entry name" value="LU"/>
    <property type="match status" value="1"/>
</dbReference>
<comment type="similarity">
    <text evidence="2">Belongs to the CNF-like-inhibitor family.</text>
</comment>
<sequence>MQEKFLDIPSHGGITKPVQSLLQIFLFFEFLKTVTTLKCEVCSDIGTNCTGNLKTCEAEQETCVVILIHSTLGSRTMQTVAKGCESIVVCNSPKTHLNMGNGKILQGSLVCCADKACRTAIPSLPSVQTDANGRQCPACFSDTGTCEKELTNCTGNEHYCFHLFMRSYGDGVLWDSIMEGCTTKATCNHINHGHMSLLQRRNTVIITSRCSQCDLGNEGAG</sequence>
<evidence type="ECO:0000256" key="4">
    <source>
        <dbReference type="ARBA" id="ARBA00023005"/>
    </source>
</evidence>
<dbReference type="InterPro" id="IPR004126">
    <property type="entry name" value="PLipase_A2_inh_N"/>
</dbReference>
<evidence type="ECO:0000313" key="8">
    <source>
        <dbReference type="Proteomes" id="UP001652622"/>
    </source>
</evidence>
<dbReference type="Proteomes" id="UP001652622">
    <property type="component" value="Unplaced"/>
</dbReference>
<evidence type="ECO:0000256" key="3">
    <source>
        <dbReference type="ARBA" id="ARBA00022525"/>
    </source>
</evidence>
<dbReference type="Gene3D" id="2.10.60.10">
    <property type="entry name" value="CD59"/>
    <property type="match status" value="2"/>
</dbReference>
<evidence type="ECO:0000259" key="7">
    <source>
        <dbReference type="SMART" id="SM00134"/>
    </source>
</evidence>
<organism evidence="8 9">
    <name type="scientific">Pantherophis guttatus</name>
    <name type="common">Corn snake</name>
    <name type="synonym">Elaphe guttata</name>
    <dbReference type="NCBI Taxonomy" id="94885"/>
    <lineage>
        <taxon>Eukaryota</taxon>
        <taxon>Metazoa</taxon>
        <taxon>Chordata</taxon>
        <taxon>Craniata</taxon>
        <taxon>Vertebrata</taxon>
        <taxon>Euteleostomi</taxon>
        <taxon>Lepidosauria</taxon>
        <taxon>Squamata</taxon>
        <taxon>Bifurcata</taxon>
        <taxon>Unidentata</taxon>
        <taxon>Episquamata</taxon>
        <taxon>Toxicofera</taxon>
        <taxon>Serpentes</taxon>
        <taxon>Colubroidea</taxon>
        <taxon>Colubridae</taxon>
        <taxon>Colubrinae</taxon>
        <taxon>Pantherophis</taxon>
    </lineage>
</organism>
<evidence type="ECO:0000256" key="1">
    <source>
        <dbReference type="ARBA" id="ARBA00004613"/>
    </source>
</evidence>
<dbReference type="InterPro" id="IPR016054">
    <property type="entry name" value="LY6_UPA_recep-like"/>
</dbReference>
<evidence type="ECO:0000256" key="6">
    <source>
        <dbReference type="SAM" id="SignalP"/>
    </source>
</evidence>
<comment type="subcellular location">
    <subcellularLocation>
        <location evidence="1">Secreted</location>
    </subcellularLocation>
</comment>
<feature type="domain" description="UPAR/Ly6" evidence="7">
    <location>
        <begin position="37"/>
        <end position="131"/>
    </location>
</feature>
<accession>A0ABM3ZNR5</accession>
<reference evidence="9" key="1">
    <citation type="submission" date="2025-08" db="UniProtKB">
        <authorList>
            <consortium name="RefSeq"/>
        </authorList>
    </citation>
    <scope>IDENTIFICATION</scope>
    <source>
        <tissue evidence="9">Blood</tissue>
    </source>
</reference>
<name>A0ABM3ZNR5_PANGU</name>
<dbReference type="Pfam" id="PF00021">
    <property type="entry name" value="UPAR_LY6"/>
    <property type="match status" value="1"/>
</dbReference>
<gene>
    <name evidence="9" type="primary">LOC117677867</name>
</gene>
<dbReference type="GO" id="GO:0019834">
    <property type="term" value="F:phospholipase A2 inhibitor activity"/>
    <property type="evidence" value="ECO:0007669"/>
    <property type="project" value="UniProtKB-KW"/>
</dbReference>
<protein>
    <submittedName>
        <fullName evidence="9">Phospholipase A2 inhibitor and Ly6/PLAUR domain-containing protein-like</fullName>
    </submittedName>
</protein>
<keyword evidence="8" id="KW-1185">Reference proteome</keyword>
<keyword evidence="6" id="KW-0732">Signal</keyword>
<evidence type="ECO:0000313" key="9">
    <source>
        <dbReference type="RefSeq" id="XP_060550015.1"/>
    </source>
</evidence>
<dbReference type="InterPro" id="IPR045860">
    <property type="entry name" value="Snake_toxin-like_sf"/>
</dbReference>
<feature type="chain" id="PRO_5046372380" evidence="6">
    <location>
        <begin position="37"/>
        <end position="221"/>
    </location>
</feature>
<feature type="signal peptide" evidence="6">
    <location>
        <begin position="1"/>
        <end position="36"/>
    </location>
</feature>
<dbReference type="CDD" id="cd23572">
    <property type="entry name" value="TFP_LU_ECD_PINLYP_rpt2"/>
    <property type="match status" value="1"/>
</dbReference>
<dbReference type="PANTHER" id="PTHR20914">
    <property type="entry name" value="LY6/PLAUR DOMAIN-CONTAINING PROTEIN 8"/>
    <property type="match status" value="1"/>
</dbReference>
<dbReference type="CDD" id="cd23588">
    <property type="entry name" value="TFP_LU_ECD_PLIG"/>
    <property type="match status" value="1"/>
</dbReference>
<dbReference type="GeneID" id="117677867"/>
<evidence type="ECO:0000256" key="2">
    <source>
        <dbReference type="ARBA" id="ARBA00006570"/>
    </source>
</evidence>
<dbReference type="RefSeq" id="XP_060550015.1">
    <property type="nucleotide sequence ID" value="XM_060694032.1"/>
</dbReference>
<dbReference type="InterPro" id="IPR050918">
    <property type="entry name" value="CNF-like_PLA2_Inhibitor"/>
</dbReference>
<proteinExistence type="inferred from homology"/>
<keyword evidence="5" id="KW-1015">Disulfide bond</keyword>
<keyword evidence="4 9" id="KW-0593">Phospholipase A2 inhibitor</keyword>
<dbReference type="Pfam" id="PF02988">
    <property type="entry name" value="PLA2_inh"/>
    <property type="match status" value="1"/>
</dbReference>
<dbReference type="SUPFAM" id="SSF57302">
    <property type="entry name" value="Snake toxin-like"/>
    <property type="match status" value="2"/>
</dbReference>
<keyword evidence="3" id="KW-0964">Secreted</keyword>
<evidence type="ECO:0000256" key="5">
    <source>
        <dbReference type="ARBA" id="ARBA00023157"/>
    </source>
</evidence>